<keyword evidence="2" id="KW-0489">Methyltransferase</keyword>
<accession>A0A239CDT5</accession>
<sequence length="273" mass="29410">MDTEHAARRALFPRGLVQPEGGFRFGADTLLLSAFAHRQLKPRAALCGLDLGCGCGAASFGLLVLPGREGLDIAGIDVNPAMTDAARQNALALGLADRFRAWTGDADDCSTRDFPIQGPAHFALCNPPFRIPETGRACPNQAKQLARFEGPGGFAVFARCAARRLRRGGSFFLVHLAERLPELFQHLTQAGLHPRRLLPVQGRSGGPIRIALVQAVSGQGRTLVLEPPLVLYDEAHRLTPEAERFCPHLGANPDRRRTAPNAGGRPRAPCQPD</sequence>
<dbReference type="SUPFAM" id="SSF53335">
    <property type="entry name" value="S-adenosyl-L-methionine-dependent methyltransferases"/>
    <property type="match status" value="1"/>
</dbReference>
<dbReference type="Gene3D" id="3.40.50.150">
    <property type="entry name" value="Vaccinia Virus protein VP39"/>
    <property type="match status" value="1"/>
</dbReference>
<dbReference type="Proteomes" id="UP000198324">
    <property type="component" value="Unassembled WGS sequence"/>
</dbReference>
<evidence type="ECO:0000313" key="3">
    <source>
        <dbReference type="Proteomes" id="UP000198324"/>
    </source>
</evidence>
<feature type="region of interest" description="Disordered" evidence="1">
    <location>
        <begin position="246"/>
        <end position="273"/>
    </location>
</feature>
<evidence type="ECO:0000313" key="2">
    <source>
        <dbReference type="EMBL" id="SNS17634.1"/>
    </source>
</evidence>
<protein>
    <submittedName>
        <fullName evidence="2">tRNA1Val (Adenine37-N6)-methyltransferase</fullName>
    </submittedName>
</protein>
<keyword evidence="2" id="KW-0808">Transferase</keyword>
<proteinExistence type="predicted"/>
<dbReference type="PANTHER" id="PTHR47739">
    <property type="entry name" value="TRNA1(VAL) (ADENINE(37)-N6)-METHYLTRANSFERASE"/>
    <property type="match status" value="1"/>
</dbReference>
<reference evidence="2 3" key="1">
    <citation type="submission" date="2017-06" db="EMBL/GenBank/DDBJ databases">
        <authorList>
            <person name="Kim H.J."/>
            <person name="Triplett B.A."/>
        </authorList>
    </citation>
    <scope>NUCLEOTIDE SEQUENCE [LARGE SCALE GENOMIC DNA]</scope>
    <source>
        <strain evidence="2 3">DSM 13116</strain>
    </source>
</reference>
<dbReference type="OrthoDB" id="5489421at2"/>
<gene>
    <name evidence="2" type="ORF">SAMN04488503_3064</name>
</gene>
<name>A0A239CDT5_9BACT</name>
<organism evidence="2 3">
    <name type="scientific">Humidesulfovibrio mexicanus</name>
    <dbReference type="NCBI Taxonomy" id="147047"/>
    <lineage>
        <taxon>Bacteria</taxon>
        <taxon>Pseudomonadati</taxon>
        <taxon>Thermodesulfobacteriota</taxon>
        <taxon>Desulfovibrionia</taxon>
        <taxon>Desulfovibrionales</taxon>
        <taxon>Desulfovibrionaceae</taxon>
        <taxon>Humidesulfovibrio</taxon>
    </lineage>
</organism>
<dbReference type="PANTHER" id="PTHR47739:SF1">
    <property type="entry name" value="TRNA1(VAL) (ADENINE(37)-N6)-METHYLTRANSFERASE"/>
    <property type="match status" value="1"/>
</dbReference>
<dbReference type="CDD" id="cd02440">
    <property type="entry name" value="AdoMet_MTases"/>
    <property type="match status" value="1"/>
</dbReference>
<dbReference type="InterPro" id="IPR050210">
    <property type="entry name" value="tRNA_Adenine-N(6)_MTase"/>
</dbReference>
<keyword evidence="3" id="KW-1185">Reference proteome</keyword>
<dbReference type="GO" id="GO:0032259">
    <property type="term" value="P:methylation"/>
    <property type="evidence" value="ECO:0007669"/>
    <property type="project" value="UniProtKB-KW"/>
</dbReference>
<dbReference type="EMBL" id="FZOC01000007">
    <property type="protein sequence ID" value="SNS17634.1"/>
    <property type="molecule type" value="Genomic_DNA"/>
</dbReference>
<dbReference type="GO" id="GO:0008168">
    <property type="term" value="F:methyltransferase activity"/>
    <property type="evidence" value="ECO:0007669"/>
    <property type="project" value="UniProtKB-KW"/>
</dbReference>
<evidence type="ECO:0000256" key="1">
    <source>
        <dbReference type="SAM" id="MobiDB-lite"/>
    </source>
</evidence>
<dbReference type="InterPro" id="IPR029063">
    <property type="entry name" value="SAM-dependent_MTases_sf"/>
</dbReference>
<dbReference type="RefSeq" id="WP_089275252.1">
    <property type="nucleotide sequence ID" value="NZ_FZOC01000007.1"/>
</dbReference>
<dbReference type="AlphaFoldDB" id="A0A239CDT5"/>